<proteinExistence type="inferred from homology"/>
<dbReference type="InterPro" id="IPR022049">
    <property type="entry name" value="FAM69_kinase_dom"/>
</dbReference>
<feature type="chain" id="PRO_5021255598" evidence="5">
    <location>
        <begin position="19"/>
        <end position="421"/>
    </location>
</feature>
<dbReference type="RefSeq" id="XP_007899902.1">
    <property type="nucleotide sequence ID" value="XM_007901711.2"/>
</dbReference>
<evidence type="ECO:0000256" key="1">
    <source>
        <dbReference type="ARBA" id="ARBA00004613"/>
    </source>
</evidence>
<comment type="similarity">
    <text evidence="2">Belongs to the DIPK family.</text>
</comment>
<organism evidence="7 8">
    <name type="scientific">Callorhinchus milii</name>
    <name type="common">Ghost shark</name>
    <dbReference type="NCBI Taxonomy" id="7868"/>
    <lineage>
        <taxon>Eukaryota</taxon>
        <taxon>Metazoa</taxon>
        <taxon>Chordata</taxon>
        <taxon>Craniata</taxon>
        <taxon>Vertebrata</taxon>
        <taxon>Chondrichthyes</taxon>
        <taxon>Holocephali</taxon>
        <taxon>Chimaeriformes</taxon>
        <taxon>Callorhinchidae</taxon>
        <taxon>Callorhinchus</taxon>
    </lineage>
</organism>
<evidence type="ECO:0000256" key="5">
    <source>
        <dbReference type="SAM" id="SignalP"/>
    </source>
</evidence>
<keyword evidence="8" id="KW-1185">Reference proteome</keyword>
<feature type="domain" description="FAM69 protein-kinase" evidence="6">
    <location>
        <begin position="197"/>
        <end position="378"/>
    </location>
</feature>
<dbReference type="PANTHER" id="PTHR32073:SF8">
    <property type="entry name" value="DIVERGENT PROTEIN KINASE DOMAIN 2B"/>
    <property type="match status" value="1"/>
</dbReference>
<dbReference type="OMA" id="TQRFQKW"/>
<evidence type="ECO:0000256" key="2">
    <source>
        <dbReference type="ARBA" id="ARBA00006338"/>
    </source>
</evidence>
<dbReference type="KEGG" id="cmk:103183943"/>
<evidence type="ECO:0000313" key="8">
    <source>
        <dbReference type="Proteomes" id="UP000314986"/>
    </source>
</evidence>
<dbReference type="AlphaFoldDB" id="A0A4W3IFK7"/>
<dbReference type="InParanoid" id="A0A4W3IFK7"/>
<dbReference type="GeneTree" id="ENSGT00520000055625"/>
<name>A0A4W3IFK7_CALMI</name>
<dbReference type="FunCoup" id="A0A4W3IFK7">
    <property type="interactions" value="12"/>
</dbReference>
<sequence length="421" mass="48363">MWSCATLLLLSFVPLALSLNTAAKANVTKGRLVYNFARNFLGLDKCNACVGTSLCRKFFREEIRFEKWLSSDLKLPPSYKKTYSANYTYDIDSWRPVVISRIQSRSWDENSDQKICISASMDVTCSIERVLRNTDRFQKWLKSDRLTPELVQGLSSPLLRCPSQRLLDRIVRRYAEVRDSGSVLMRGFTDRNRLRLLYTLSVSTHPIMLQLFPGTEGWPFPRYFGSCGRVFVTAWTTSIREFYNAPPDVTADIAYQLLRITHSLGYNDLNYFLYYTSVHSNMFGTFEDGRLYITDTSKIGIIDKQEEKEYIHEVPQEKDIFSCLTSDCETDLTPCGTVSEAQSLVMVCRDILPPLLAGKFSDSPSLQKRVDRSLSLCSDKTFPAKVTIEASNQLMELLKSLRTCDPRFAYRYPECKYVEGY</sequence>
<evidence type="ECO:0000313" key="7">
    <source>
        <dbReference type="Ensembl" id="ENSCMIP00000027642.1"/>
    </source>
</evidence>
<dbReference type="CTD" id="79742"/>
<reference evidence="8" key="2">
    <citation type="journal article" date="2007" name="PLoS Biol.">
        <title>Survey sequencing and comparative analysis of the elephant shark (Callorhinchus milii) genome.</title>
        <authorList>
            <person name="Venkatesh B."/>
            <person name="Kirkness E.F."/>
            <person name="Loh Y.H."/>
            <person name="Halpern A.L."/>
            <person name="Lee A.P."/>
            <person name="Johnson J."/>
            <person name="Dandona N."/>
            <person name="Viswanathan L.D."/>
            <person name="Tay A."/>
            <person name="Venter J.C."/>
            <person name="Strausberg R.L."/>
            <person name="Brenner S."/>
        </authorList>
    </citation>
    <scope>NUCLEOTIDE SEQUENCE [LARGE SCALE GENOMIC DNA]</scope>
</reference>
<evidence type="ECO:0000259" key="6">
    <source>
        <dbReference type="Pfam" id="PF12260"/>
    </source>
</evidence>
<reference evidence="8" key="1">
    <citation type="journal article" date="2006" name="Science">
        <title>Ancient noncoding elements conserved in the human genome.</title>
        <authorList>
            <person name="Venkatesh B."/>
            <person name="Kirkness E.F."/>
            <person name="Loh Y.H."/>
            <person name="Halpern A.L."/>
            <person name="Lee A.P."/>
            <person name="Johnson J."/>
            <person name="Dandona N."/>
            <person name="Viswanathan L.D."/>
            <person name="Tay A."/>
            <person name="Venter J.C."/>
            <person name="Strausberg R.L."/>
            <person name="Brenner S."/>
        </authorList>
    </citation>
    <scope>NUCLEOTIDE SEQUENCE [LARGE SCALE GENOMIC DNA]</scope>
</reference>
<reference evidence="8" key="3">
    <citation type="journal article" date="2014" name="Nature">
        <title>Elephant shark genome provides unique insights into gnathostome evolution.</title>
        <authorList>
            <consortium name="International Elephant Shark Genome Sequencing Consortium"/>
            <person name="Venkatesh B."/>
            <person name="Lee A.P."/>
            <person name="Ravi V."/>
            <person name="Maurya A.K."/>
            <person name="Lian M.M."/>
            <person name="Swann J.B."/>
            <person name="Ohta Y."/>
            <person name="Flajnik M.F."/>
            <person name="Sutoh Y."/>
            <person name="Kasahara M."/>
            <person name="Hoon S."/>
            <person name="Gangu V."/>
            <person name="Roy S.W."/>
            <person name="Irimia M."/>
            <person name="Korzh V."/>
            <person name="Kondrychyn I."/>
            <person name="Lim Z.W."/>
            <person name="Tay B.H."/>
            <person name="Tohari S."/>
            <person name="Kong K.W."/>
            <person name="Ho S."/>
            <person name="Lorente-Galdos B."/>
            <person name="Quilez J."/>
            <person name="Marques-Bonet T."/>
            <person name="Raney B.J."/>
            <person name="Ingham P.W."/>
            <person name="Tay A."/>
            <person name="Hillier L.W."/>
            <person name="Minx P."/>
            <person name="Boehm T."/>
            <person name="Wilson R.K."/>
            <person name="Brenner S."/>
            <person name="Warren W.C."/>
        </authorList>
    </citation>
    <scope>NUCLEOTIDE SEQUENCE [LARGE SCALE GENOMIC DNA]</scope>
</reference>
<dbReference type="OrthoDB" id="10035316at2759"/>
<gene>
    <name evidence="7" type="primary">dipk2b</name>
</gene>
<dbReference type="Pfam" id="PF12260">
    <property type="entry name" value="PIP49_C"/>
    <property type="match status" value="1"/>
</dbReference>
<dbReference type="GeneID" id="103183943"/>
<keyword evidence="4 5" id="KW-0732">Signal</keyword>
<reference evidence="7" key="5">
    <citation type="submission" date="2025-09" db="UniProtKB">
        <authorList>
            <consortium name="Ensembl"/>
        </authorList>
    </citation>
    <scope>IDENTIFICATION</scope>
</reference>
<evidence type="ECO:0000256" key="3">
    <source>
        <dbReference type="ARBA" id="ARBA00022525"/>
    </source>
</evidence>
<comment type="subcellular location">
    <subcellularLocation>
        <location evidence="1">Secreted</location>
    </subcellularLocation>
</comment>
<dbReference type="Proteomes" id="UP000314986">
    <property type="component" value="Unassembled WGS sequence"/>
</dbReference>
<dbReference type="PANTHER" id="PTHR32073">
    <property type="entry name" value="GH11358P"/>
    <property type="match status" value="1"/>
</dbReference>
<dbReference type="InterPro" id="IPR020519">
    <property type="entry name" value="DIPK2A/B"/>
</dbReference>
<reference evidence="7" key="4">
    <citation type="submission" date="2025-08" db="UniProtKB">
        <authorList>
            <consortium name="Ensembl"/>
        </authorList>
    </citation>
    <scope>IDENTIFICATION</scope>
</reference>
<dbReference type="GO" id="GO:0005576">
    <property type="term" value="C:extracellular region"/>
    <property type="evidence" value="ECO:0007669"/>
    <property type="project" value="UniProtKB-SubCell"/>
</dbReference>
<evidence type="ECO:0000256" key="4">
    <source>
        <dbReference type="ARBA" id="ARBA00022729"/>
    </source>
</evidence>
<dbReference type="Ensembl" id="ENSCMIT00000028082.1">
    <property type="protein sequence ID" value="ENSCMIP00000027642.1"/>
    <property type="gene ID" value="ENSCMIG00000012038.1"/>
</dbReference>
<keyword evidence="3" id="KW-0964">Secreted</keyword>
<protein>
    <submittedName>
        <fullName evidence="7">Divergent protein kinase domain 2B</fullName>
    </submittedName>
</protein>
<accession>A0A4W3IFK7</accession>
<feature type="signal peptide" evidence="5">
    <location>
        <begin position="1"/>
        <end position="18"/>
    </location>
</feature>